<dbReference type="GO" id="GO:0005886">
    <property type="term" value="C:plasma membrane"/>
    <property type="evidence" value="ECO:0007669"/>
    <property type="project" value="UniProtKB-SubCell"/>
</dbReference>
<dbReference type="InterPro" id="IPR003439">
    <property type="entry name" value="ABC_transporter-like_ATP-bd"/>
</dbReference>
<dbReference type="InterPro" id="IPR050388">
    <property type="entry name" value="ABC_Ni/Peptide_Import"/>
</dbReference>
<dbReference type="EMBL" id="CP020867">
    <property type="protein sequence ID" value="ARJ55854.1"/>
    <property type="molecule type" value="Genomic_DNA"/>
</dbReference>
<dbReference type="KEGG" id="ccun:CCUN_0198"/>
<sequence length="248" mass="28738">MIIIENLNLSFKNKKLLDNISFSLEDKKTLAIIGESGSGKSLLSRALIRLFDENYKLSAKRFLIADEELLKLKEKDLGKFRSKVALILQDAHSSFYPFLDVGNMFHIVLKTHTNLDKKQRKQKTFECFESLGFKDLDLLWHSYAHQLSVGMIRRVHLALALVCEPEYLICDEITSSLDKENELRIFKLLEQFKKQTNLILITHDLNLAKNLSDEILLLGKGKVLQNFSTELFFQISSDWVKAYKEFYA</sequence>
<dbReference type="Pfam" id="PF00005">
    <property type="entry name" value="ABC_tran"/>
    <property type="match status" value="1"/>
</dbReference>
<evidence type="ECO:0000256" key="3">
    <source>
        <dbReference type="ARBA" id="ARBA00022448"/>
    </source>
</evidence>
<keyword evidence="6 9" id="KW-0067">ATP-binding</keyword>
<evidence type="ECO:0000256" key="5">
    <source>
        <dbReference type="ARBA" id="ARBA00022741"/>
    </source>
</evidence>
<protein>
    <submittedName>
        <fullName evidence="9">Nickel ABC transporter, ATP-binding protein</fullName>
    </submittedName>
</protein>
<evidence type="ECO:0000259" key="8">
    <source>
        <dbReference type="PROSITE" id="PS50893"/>
    </source>
</evidence>
<dbReference type="GO" id="GO:0005524">
    <property type="term" value="F:ATP binding"/>
    <property type="evidence" value="ECO:0007669"/>
    <property type="project" value="UniProtKB-KW"/>
</dbReference>
<accession>A0A1W6BUV4</accession>
<evidence type="ECO:0000256" key="4">
    <source>
        <dbReference type="ARBA" id="ARBA00022475"/>
    </source>
</evidence>
<keyword evidence="7" id="KW-0472">Membrane</keyword>
<name>A0A1W6BUV4_9BACT</name>
<gene>
    <name evidence="9" type="primary">nikW</name>
    <name evidence="9" type="ORF">CCUN_0198</name>
</gene>
<keyword evidence="5" id="KW-0547">Nucleotide-binding</keyword>
<dbReference type="AlphaFoldDB" id="A0A1W6BUV4"/>
<organism evidence="9 10">
    <name type="scientific">Campylobacter cuniculorum DSM 23162 = LMG 24588</name>
    <dbReference type="NCBI Taxonomy" id="1121267"/>
    <lineage>
        <taxon>Bacteria</taxon>
        <taxon>Pseudomonadati</taxon>
        <taxon>Campylobacterota</taxon>
        <taxon>Epsilonproteobacteria</taxon>
        <taxon>Campylobacterales</taxon>
        <taxon>Campylobacteraceae</taxon>
        <taxon>Campylobacter</taxon>
    </lineage>
</organism>
<dbReference type="Proteomes" id="UP000192902">
    <property type="component" value="Chromosome"/>
</dbReference>
<reference evidence="9 10" key="1">
    <citation type="submission" date="2017-04" db="EMBL/GenBank/DDBJ databases">
        <title>Complete genome sequence of the Campylobacter cuniculorum type strain LMG24588.</title>
        <authorList>
            <person name="Miller W.G."/>
            <person name="Yee E."/>
            <person name="Revez J."/>
            <person name="Bono J.L."/>
            <person name="Rossi M."/>
        </authorList>
    </citation>
    <scope>NUCLEOTIDE SEQUENCE [LARGE SCALE GENOMIC DNA]</scope>
    <source>
        <strain evidence="9 10">LMG 24588</strain>
    </source>
</reference>
<dbReference type="OrthoDB" id="5357528at2"/>
<dbReference type="SMART" id="SM00382">
    <property type="entry name" value="AAA"/>
    <property type="match status" value="1"/>
</dbReference>
<dbReference type="PANTHER" id="PTHR43297:SF2">
    <property type="entry name" value="DIPEPTIDE TRANSPORT ATP-BINDING PROTEIN DPPD"/>
    <property type="match status" value="1"/>
</dbReference>
<dbReference type="InterPro" id="IPR027417">
    <property type="entry name" value="P-loop_NTPase"/>
</dbReference>
<proteinExistence type="inferred from homology"/>
<dbReference type="InterPro" id="IPR003593">
    <property type="entry name" value="AAA+_ATPase"/>
</dbReference>
<dbReference type="PROSITE" id="PS50893">
    <property type="entry name" value="ABC_TRANSPORTER_2"/>
    <property type="match status" value="1"/>
</dbReference>
<keyword evidence="3" id="KW-0813">Transport</keyword>
<comment type="subcellular location">
    <subcellularLocation>
        <location evidence="1">Cell inner membrane</location>
        <topology evidence="1">Peripheral membrane protein</topology>
    </subcellularLocation>
</comment>
<evidence type="ECO:0000313" key="10">
    <source>
        <dbReference type="Proteomes" id="UP000192902"/>
    </source>
</evidence>
<dbReference type="GO" id="GO:0016887">
    <property type="term" value="F:ATP hydrolysis activity"/>
    <property type="evidence" value="ECO:0007669"/>
    <property type="project" value="InterPro"/>
</dbReference>
<evidence type="ECO:0000256" key="7">
    <source>
        <dbReference type="ARBA" id="ARBA00023136"/>
    </source>
</evidence>
<comment type="similarity">
    <text evidence="2">Belongs to the ABC transporter superfamily.</text>
</comment>
<evidence type="ECO:0000256" key="6">
    <source>
        <dbReference type="ARBA" id="ARBA00022840"/>
    </source>
</evidence>
<dbReference type="eggNOG" id="COG0444">
    <property type="taxonomic scope" value="Bacteria"/>
</dbReference>
<dbReference type="SUPFAM" id="SSF52540">
    <property type="entry name" value="P-loop containing nucleoside triphosphate hydrolases"/>
    <property type="match status" value="1"/>
</dbReference>
<dbReference type="PANTHER" id="PTHR43297">
    <property type="entry name" value="OLIGOPEPTIDE TRANSPORT ATP-BINDING PROTEIN APPD"/>
    <property type="match status" value="1"/>
</dbReference>
<evidence type="ECO:0000256" key="2">
    <source>
        <dbReference type="ARBA" id="ARBA00005417"/>
    </source>
</evidence>
<keyword evidence="4" id="KW-1003">Cell membrane</keyword>
<dbReference type="Gene3D" id="3.40.50.300">
    <property type="entry name" value="P-loop containing nucleotide triphosphate hydrolases"/>
    <property type="match status" value="1"/>
</dbReference>
<dbReference type="STRING" id="1121267.CCUN_0198"/>
<evidence type="ECO:0000256" key="1">
    <source>
        <dbReference type="ARBA" id="ARBA00004417"/>
    </source>
</evidence>
<feature type="domain" description="ABC transporter" evidence="8">
    <location>
        <begin position="2"/>
        <end position="245"/>
    </location>
</feature>
<evidence type="ECO:0000313" key="9">
    <source>
        <dbReference type="EMBL" id="ARJ55854.1"/>
    </source>
</evidence>